<gene>
    <name evidence="11" type="ORF">A0H81_13684</name>
</gene>
<feature type="transmembrane region" description="Helical" evidence="10">
    <location>
        <begin position="6"/>
        <end position="26"/>
    </location>
</feature>
<dbReference type="Proteomes" id="UP000092993">
    <property type="component" value="Unassembled WGS sequence"/>
</dbReference>
<evidence type="ECO:0000256" key="2">
    <source>
        <dbReference type="ARBA" id="ARBA00005179"/>
    </source>
</evidence>
<name>A0A1C7LP43_GRIFR</name>
<sequence length="536" mass="60952">MAINSLYTFLLSLITVGLAFVLWKVYPTLLRPYTTSLRNLPGPPSPSWFFGNLKQIWNAENSVLQEEWVKEYGPNIMYRGFFNVRSDRLCTMDTRALNHILTHSNEYQKPEQARGNLARILGKGVLFTEGEQHRQQRRIMNPAFGPAQIRELTEIFVEKAIQASAAQGVLLCDLSFVQLRDVWKAEIDKQGEPARIEVLSWLGRMTLDVIGLAGFNYVFDALDVTKKPNELTMAFREIFDSSVQITIYGILRNFLPILQILPDKRAQRTDQAHRVMRKIGKQLIAEKKAAVVKELAGEKEDMERKDLQGRDLLTLLIKANMSTDIPEGQRLEDEDVLAQVPTFLVAGHETTSTATTWCLFALTQAPEVQRKLREELFTISTDTPSMDELMSLPYLDAVIRETLRVHAPVPATMRVATKDDDCIRISKDSPIIIPILAINRMKELWGEDSFEFKPERWESIPEAVSSIPGVWGHLLTFLGGPRSCIGYRFSLVEMKALVFTLVRAFEYELAPPSFPLRFSLRGFIIITHSVLAQLII</sequence>
<comment type="similarity">
    <text evidence="3">Belongs to the cytochrome P450 family.</text>
</comment>
<comment type="caution">
    <text evidence="11">The sequence shown here is derived from an EMBL/GenBank/DDBJ whole genome shotgun (WGS) entry which is preliminary data.</text>
</comment>
<dbReference type="EMBL" id="LUGG01000031">
    <property type="protein sequence ID" value="OBZ66502.1"/>
    <property type="molecule type" value="Genomic_DNA"/>
</dbReference>
<dbReference type="InterPro" id="IPR036396">
    <property type="entry name" value="Cyt_P450_sf"/>
</dbReference>
<evidence type="ECO:0000256" key="6">
    <source>
        <dbReference type="ARBA" id="ARBA00023002"/>
    </source>
</evidence>
<dbReference type="CDD" id="cd11069">
    <property type="entry name" value="CYP_FUM15-like"/>
    <property type="match status" value="1"/>
</dbReference>
<dbReference type="PRINTS" id="PR00385">
    <property type="entry name" value="P450"/>
</dbReference>
<keyword evidence="10" id="KW-1133">Transmembrane helix</keyword>
<keyword evidence="10" id="KW-0812">Transmembrane</keyword>
<dbReference type="InterPro" id="IPR050121">
    <property type="entry name" value="Cytochrome_P450_monoxygenase"/>
</dbReference>
<reference evidence="11 12" key="1">
    <citation type="submission" date="2016-03" db="EMBL/GenBank/DDBJ databases">
        <title>Whole genome sequencing of Grifola frondosa 9006-11.</title>
        <authorList>
            <person name="Min B."/>
            <person name="Park H."/>
            <person name="Kim J.-G."/>
            <person name="Cho H."/>
            <person name="Oh Y.-L."/>
            <person name="Kong W.-S."/>
            <person name="Choi I.-G."/>
        </authorList>
    </citation>
    <scope>NUCLEOTIDE SEQUENCE [LARGE SCALE GENOMIC DNA]</scope>
    <source>
        <strain evidence="11 12">9006-11</strain>
    </source>
</reference>
<dbReference type="GO" id="GO:0004497">
    <property type="term" value="F:monooxygenase activity"/>
    <property type="evidence" value="ECO:0007669"/>
    <property type="project" value="UniProtKB-KW"/>
</dbReference>
<keyword evidence="7 9" id="KW-0408">Iron</keyword>
<keyword evidence="4 9" id="KW-0349">Heme</keyword>
<protein>
    <recommendedName>
        <fullName evidence="13">Cytochrome P450</fullName>
    </recommendedName>
</protein>
<evidence type="ECO:0008006" key="13">
    <source>
        <dbReference type="Google" id="ProtNLM"/>
    </source>
</evidence>
<dbReference type="PANTHER" id="PTHR24305:SF166">
    <property type="entry name" value="CYTOCHROME P450 12A4, MITOCHONDRIAL-RELATED"/>
    <property type="match status" value="1"/>
</dbReference>
<dbReference type="Pfam" id="PF00067">
    <property type="entry name" value="p450"/>
    <property type="match status" value="1"/>
</dbReference>
<dbReference type="InterPro" id="IPR002403">
    <property type="entry name" value="Cyt_P450_E_grp-IV"/>
</dbReference>
<dbReference type="OrthoDB" id="1470350at2759"/>
<dbReference type="OMA" id="WKHQRRT"/>
<dbReference type="PANTHER" id="PTHR24305">
    <property type="entry name" value="CYTOCHROME P450"/>
    <property type="match status" value="1"/>
</dbReference>
<dbReference type="STRING" id="5627.A0A1C7LP43"/>
<dbReference type="PRINTS" id="PR00465">
    <property type="entry name" value="EP450IV"/>
</dbReference>
<accession>A0A1C7LP43</accession>
<feature type="binding site" description="axial binding residue" evidence="9">
    <location>
        <position position="484"/>
    </location>
    <ligand>
        <name>heme</name>
        <dbReference type="ChEBI" id="CHEBI:30413"/>
    </ligand>
    <ligandPart>
        <name>Fe</name>
        <dbReference type="ChEBI" id="CHEBI:18248"/>
    </ligandPart>
</feature>
<dbReference type="AlphaFoldDB" id="A0A1C7LP43"/>
<dbReference type="GO" id="GO:0016705">
    <property type="term" value="F:oxidoreductase activity, acting on paired donors, with incorporation or reduction of molecular oxygen"/>
    <property type="evidence" value="ECO:0007669"/>
    <property type="project" value="InterPro"/>
</dbReference>
<comment type="pathway">
    <text evidence="2">Secondary metabolite biosynthesis.</text>
</comment>
<evidence type="ECO:0000256" key="8">
    <source>
        <dbReference type="ARBA" id="ARBA00023033"/>
    </source>
</evidence>
<evidence type="ECO:0000256" key="9">
    <source>
        <dbReference type="PIRSR" id="PIRSR602403-1"/>
    </source>
</evidence>
<keyword evidence="6" id="KW-0560">Oxidoreductase</keyword>
<keyword evidence="12" id="KW-1185">Reference proteome</keyword>
<evidence type="ECO:0000256" key="3">
    <source>
        <dbReference type="ARBA" id="ARBA00010617"/>
    </source>
</evidence>
<keyword evidence="10" id="KW-0472">Membrane</keyword>
<dbReference type="InterPro" id="IPR001128">
    <property type="entry name" value="Cyt_P450"/>
</dbReference>
<dbReference type="Gene3D" id="1.10.630.10">
    <property type="entry name" value="Cytochrome P450"/>
    <property type="match status" value="1"/>
</dbReference>
<keyword evidence="8" id="KW-0503">Monooxygenase</keyword>
<evidence type="ECO:0000256" key="7">
    <source>
        <dbReference type="ARBA" id="ARBA00023004"/>
    </source>
</evidence>
<evidence type="ECO:0000313" key="11">
    <source>
        <dbReference type="EMBL" id="OBZ66502.1"/>
    </source>
</evidence>
<evidence type="ECO:0000256" key="1">
    <source>
        <dbReference type="ARBA" id="ARBA00001971"/>
    </source>
</evidence>
<evidence type="ECO:0000256" key="5">
    <source>
        <dbReference type="ARBA" id="ARBA00022723"/>
    </source>
</evidence>
<comment type="cofactor">
    <cofactor evidence="1 9">
        <name>heme</name>
        <dbReference type="ChEBI" id="CHEBI:30413"/>
    </cofactor>
</comment>
<proteinExistence type="inferred from homology"/>
<dbReference type="GO" id="GO:0005506">
    <property type="term" value="F:iron ion binding"/>
    <property type="evidence" value="ECO:0007669"/>
    <property type="project" value="InterPro"/>
</dbReference>
<evidence type="ECO:0000313" key="12">
    <source>
        <dbReference type="Proteomes" id="UP000092993"/>
    </source>
</evidence>
<evidence type="ECO:0000256" key="4">
    <source>
        <dbReference type="ARBA" id="ARBA00022617"/>
    </source>
</evidence>
<evidence type="ECO:0000256" key="10">
    <source>
        <dbReference type="SAM" id="Phobius"/>
    </source>
</evidence>
<organism evidence="11 12">
    <name type="scientific">Grifola frondosa</name>
    <name type="common">Maitake</name>
    <name type="synonym">Polyporus frondosus</name>
    <dbReference type="NCBI Taxonomy" id="5627"/>
    <lineage>
        <taxon>Eukaryota</taxon>
        <taxon>Fungi</taxon>
        <taxon>Dikarya</taxon>
        <taxon>Basidiomycota</taxon>
        <taxon>Agaricomycotina</taxon>
        <taxon>Agaricomycetes</taxon>
        <taxon>Polyporales</taxon>
        <taxon>Grifolaceae</taxon>
        <taxon>Grifola</taxon>
    </lineage>
</organism>
<dbReference type="GO" id="GO:0020037">
    <property type="term" value="F:heme binding"/>
    <property type="evidence" value="ECO:0007669"/>
    <property type="project" value="InterPro"/>
</dbReference>
<keyword evidence="5 9" id="KW-0479">Metal-binding</keyword>
<dbReference type="SUPFAM" id="SSF48264">
    <property type="entry name" value="Cytochrome P450"/>
    <property type="match status" value="1"/>
</dbReference>